<protein>
    <submittedName>
        <fullName evidence="1">Uncharacterized protein</fullName>
    </submittedName>
</protein>
<sequence>MAAAPPERQKYPFDKIKPCTPKWFAGLFDAPASGNLFHAEPNEMRPRLLIIAAIAMLAACGARNEANCVVTPNNLVECGTPVIPPVPEGTGDAAPIR</sequence>
<accession>A0A657LSP2</accession>
<keyword evidence="2" id="KW-1185">Reference proteome</keyword>
<name>A0A657LSP2_9HYPH</name>
<evidence type="ECO:0000313" key="2">
    <source>
        <dbReference type="Proteomes" id="UP000182661"/>
    </source>
</evidence>
<evidence type="ECO:0000313" key="1">
    <source>
        <dbReference type="EMBL" id="OJF95861.1"/>
    </source>
</evidence>
<dbReference type="AlphaFoldDB" id="A0A657LSP2"/>
<gene>
    <name evidence="1" type="ORF">AX760_18675</name>
</gene>
<dbReference type="Proteomes" id="UP000182661">
    <property type="component" value="Unassembled WGS sequence"/>
</dbReference>
<proteinExistence type="predicted"/>
<reference evidence="1 2" key="1">
    <citation type="submission" date="2016-02" db="EMBL/GenBank/DDBJ databases">
        <title>Genome sequencing of a beta-galactosidase producing bacteria Rhizobium sp. 59.</title>
        <authorList>
            <person name="Wang D."/>
            <person name="Kot W."/>
            <person name="Qin Y."/>
            <person name="Hansen L."/>
            <person name="Naqvi K."/>
            <person name="Rensing C."/>
        </authorList>
    </citation>
    <scope>NUCLEOTIDE SEQUENCE [LARGE SCALE GENOMIC DNA]</scope>
    <source>
        <strain evidence="1 2">59</strain>
    </source>
</reference>
<organism evidence="1 2">
    <name type="scientific">Pararhizobium antarcticum</name>
    <dbReference type="NCBI Taxonomy" id="1798805"/>
    <lineage>
        <taxon>Bacteria</taxon>
        <taxon>Pseudomonadati</taxon>
        <taxon>Pseudomonadota</taxon>
        <taxon>Alphaproteobacteria</taxon>
        <taxon>Hyphomicrobiales</taxon>
        <taxon>Rhizobiaceae</taxon>
        <taxon>Rhizobium/Agrobacterium group</taxon>
        <taxon>Pararhizobium</taxon>
    </lineage>
</organism>
<dbReference type="EMBL" id="LSRP01000091">
    <property type="protein sequence ID" value="OJF95861.1"/>
    <property type="molecule type" value="Genomic_DNA"/>
</dbReference>
<comment type="caution">
    <text evidence="1">The sequence shown here is derived from an EMBL/GenBank/DDBJ whole genome shotgun (WGS) entry which is preliminary data.</text>
</comment>